<keyword evidence="3" id="KW-1185">Reference proteome</keyword>
<feature type="signal peptide" evidence="1">
    <location>
        <begin position="1"/>
        <end position="34"/>
    </location>
</feature>
<gene>
    <name evidence="2" type="ORF">N7U62_15450</name>
</gene>
<evidence type="ECO:0000256" key="1">
    <source>
        <dbReference type="SAM" id="SignalP"/>
    </source>
</evidence>
<organism evidence="2 3">
    <name type="scientific">Reichenbachiella ulvae</name>
    <dbReference type="NCBI Taxonomy" id="2980104"/>
    <lineage>
        <taxon>Bacteria</taxon>
        <taxon>Pseudomonadati</taxon>
        <taxon>Bacteroidota</taxon>
        <taxon>Cytophagia</taxon>
        <taxon>Cytophagales</taxon>
        <taxon>Reichenbachiellaceae</taxon>
        <taxon>Reichenbachiella</taxon>
    </lineage>
</organism>
<evidence type="ECO:0000313" key="2">
    <source>
        <dbReference type="EMBL" id="MCV9388076.1"/>
    </source>
</evidence>
<accession>A0ABT3CWI8</accession>
<dbReference type="Proteomes" id="UP001300692">
    <property type="component" value="Unassembled WGS sequence"/>
</dbReference>
<keyword evidence="1" id="KW-0732">Signal</keyword>
<dbReference type="RefSeq" id="WP_264138901.1">
    <property type="nucleotide sequence ID" value="NZ_JAOYOD010000001.1"/>
</dbReference>
<comment type="caution">
    <text evidence="2">The sequence shown here is derived from an EMBL/GenBank/DDBJ whole genome shotgun (WGS) entry which is preliminary data.</text>
</comment>
<evidence type="ECO:0000313" key="3">
    <source>
        <dbReference type="Proteomes" id="UP001300692"/>
    </source>
</evidence>
<protein>
    <submittedName>
        <fullName evidence="2">Uncharacterized protein</fullName>
    </submittedName>
</protein>
<dbReference type="EMBL" id="JAOYOD010000001">
    <property type="protein sequence ID" value="MCV9388076.1"/>
    <property type="molecule type" value="Genomic_DNA"/>
</dbReference>
<name>A0ABT3CWI8_9BACT</name>
<feature type="chain" id="PRO_5047018956" evidence="1">
    <location>
        <begin position="35"/>
        <end position="442"/>
    </location>
</feature>
<sequence length="442" mass="50217">MKITNLKPKHLIVKSILPCLIMLFLSQNNCNAQAEVALAGQTVNGIVDNFADRIDDIIANLDNVITKQSFDIRSHLQLVLQQADYIVGKNIDKTFEKLTKEQQDLLTDINNTISQVEQTGQILIQDVDQILNKGVALIGTLPGSKKAPVLTGLSPTYYGNSENQDVSVRIDGAWLAHKEPYILIDGEEYKPTTKIDSRLEFLLPLDLYNDSTRINLKTAELIVFKKRLFGSKEQKYTLGFYLVPEMMGTFKLLIKTNEVDSLYNYRAEKFGHRNRHCQNSRGKTWVFNSAGPKWKIDVNSVELSGVHVSRNSTRPNIENKTANGFRVSGEVRNYGSCRRILGEYVYRDARGSVNGTVEWKEFRTIDTLSELNEIASGTLYWNTEYGIDLGPNLNSFRLEILQLNGETKIIDENEVEKWFTVKFNRTTNFLQIEPNSLSTALY</sequence>
<proteinExistence type="predicted"/>
<reference evidence="2 3" key="1">
    <citation type="submission" date="2022-10" db="EMBL/GenBank/DDBJ databases">
        <title>Comparative genomics and taxonomic characterization of three novel marine species of genus Reichenbachiella exhibiting antioxidant and polysaccharide degradation activities.</title>
        <authorList>
            <person name="Muhammad N."/>
            <person name="Lee Y.-J."/>
            <person name="Ko J."/>
            <person name="Kim S.-G."/>
        </authorList>
    </citation>
    <scope>NUCLEOTIDE SEQUENCE [LARGE SCALE GENOMIC DNA]</scope>
    <source>
        <strain evidence="2 3">ABR2-5</strain>
    </source>
</reference>